<evidence type="ECO:0000313" key="3">
    <source>
        <dbReference type="Proteomes" id="UP000265520"/>
    </source>
</evidence>
<feature type="non-terminal residue" evidence="2">
    <location>
        <position position="1"/>
    </location>
</feature>
<comment type="caution">
    <text evidence="2">The sequence shown here is derived from an EMBL/GenBank/DDBJ whole genome shotgun (WGS) entry which is preliminary data.</text>
</comment>
<organism evidence="2 3">
    <name type="scientific">Trifolium medium</name>
    <dbReference type="NCBI Taxonomy" id="97028"/>
    <lineage>
        <taxon>Eukaryota</taxon>
        <taxon>Viridiplantae</taxon>
        <taxon>Streptophyta</taxon>
        <taxon>Embryophyta</taxon>
        <taxon>Tracheophyta</taxon>
        <taxon>Spermatophyta</taxon>
        <taxon>Magnoliopsida</taxon>
        <taxon>eudicotyledons</taxon>
        <taxon>Gunneridae</taxon>
        <taxon>Pentapetalae</taxon>
        <taxon>rosids</taxon>
        <taxon>fabids</taxon>
        <taxon>Fabales</taxon>
        <taxon>Fabaceae</taxon>
        <taxon>Papilionoideae</taxon>
        <taxon>50 kb inversion clade</taxon>
        <taxon>NPAAA clade</taxon>
        <taxon>Hologalegina</taxon>
        <taxon>IRL clade</taxon>
        <taxon>Trifolieae</taxon>
        <taxon>Trifolium</taxon>
    </lineage>
</organism>
<feature type="region of interest" description="Disordered" evidence="1">
    <location>
        <begin position="1"/>
        <end position="26"/>
    </location>
</feature>
<dbReference type="AlphaFoldDB" id="A0A392REM5"/>
<keyword evidence="3" id="KW-1185">Reference proteome</keyword>
<dbReference type="Proteomes" id="UP000265520">
    <property type="component" value="Unassembled WGS sequence"/>
</dbReference>
<protein>
    <submittedName>
        <fullName evidence="2">Uncharacterized protein</fullName>
    </submittedName>
</protein>
<evidence type="ECO:0000313" key="2">
    <source>
        <dbReference type="EMBL" id="MCI34286.1"/>
    </source>
</evidence>
<name>A0A392REM5_9FABA</name>
<accession>A0A392REM5</accession>
<dbReference type="EMBL" id="LXQA010212323">
    <property type="protein sequence ID" value="MCI34286.1"/>
    <property type="molecule type" value="Genomic_DNA"/>
</dbReference>
<reference evidence="2 3" key="1">
    <citation type="journal article" date="2018" name="Front. Plant Sci.">
        <title>Red Clover (Trifolium pratense) and Zigzag Clover (T. medium) - A Picture of Genomic Similarities and Differences.</title>
        <authorList>
            <person name="Dluhosova J."/>
            <person name="Istvanek J."/>
            <person name="Nedelnik J."/>
            <person name="Repkova J."/>
        </authorList>
    </citation>
    <scope>NUCLEOTIDE SEQUENCE [LARGE SCALE GENOMIC DNA]</scope>
    <source>
        <strain evidence="3">cv. 10/8</strain>
        <tissue evidence="2">Leaf</tissue>
    </source>
</reference>
<evidence type="ECO:0000256" key="1">
    <source>
        <dbReference type="SAM" id="MobiDB-lite"/>
    </source>
</evidence>
<proteinExistence type="predicted"/>
<sequence length="45" mass="4921">VPGEKQRASSLSELIPHSASFHHPRQARLSVAQRVHPDLGAQPRA</sequence>